<dbReference type="PANTHER" id="PTHR24300:SF376">
    <property type="entry name" value="CYTOCHROME P450 15A1"/>
    <property type="match status" value="1"/>
</dbReference>
<dbReference type="InterPro" id="IPR001128">
    <property type="entry name" value="Cyt_P450"/>
</dbReference>
<name>A0AAD8EMY9_DIPPU</name>
<feature type="binding site" description="axial binding residue" evidence="8">
    <location>
        <position position="436"/>
    </location>
    <ligand>
        <name>heme</name>
        <dbReference type="ChEBI" id="CHEBI:30413"/>
    </ligand>
    <ligandPart>
        <name>Fe</name>
        <dbReference type="ChEBI" id="CHEBI:18248"/>
    </ligandPart>
</feature>
<dbReference type="GO" id="GO:0016712">
    <property type="term" value="F:oxidoreductase activity, acting on paired donors, with incorporation or reduction of molecular oxygen, reduced flavin or flavoprotein as one donor, and incorporation of one atom of oxygen"/>
    <property type="evidence" value="ECO:0007669"/>
    <property type="project" value="TreeGrafter"/>
</dbReference>
<comment type="caution">
    <text evidence="11">The sequence shown here is derived from an EMBL/GenBank/DDBJ whole genome shotgun (WGS) entry which is preliminary data.</text>
</comment>
<dbReference type="FunFam" id="1.10.630.10:FF:000036">
    <property type="entry name" value="CYtochrome P450 family"/>
    <property type="match status" value="1"/>
</dbReference>
<keyword evidence="7 9" id="KW-0503">Monooxygenase</keyword>
<dbReference type="GO" id="GO:0008395">
    <property type="term" value="F:steroid hydroxylase activity"/>
    <property type="evidence" value="ECO:0007669"/>
    <property type="project" value="TreeGrafter"/>
</dbReference>
<dbReference type="Gene3D" id="1.10.630.10">
    <property type="entry name" value="Cytochrome P450"/>
    <property type="match status" value="1"/>
</dbReference>
<dbReference type="InterPro" id="IPR002401">
    <property type="entry name" value="Cyt_P450_E_grp-I"/>
</dbReference>
<dbReference type="GO" id="GO:0005506">
    <property type="term" value="F:iron ion binding"/>
    <property type="evidence" value="ECO:0007669"/>
    <property type="project" value="InterPro"/>
</dbReference>
<dbReference type="Pfam" id="PF00067">
    <property type="entry name" value="p450"/>
    <property type="match status" value="1"/>
</dbReference>
<evidence type="ECO:0000256" key="9">
    <source>
        <dbReference type="RuleBase" id="RU000461"/>
    </source>
</evidence>
<evidence type="ECO:0000256" key="7">
    <source>
        <dbReference type="ARBA" id="ARBA00023033"/>
    </source>
</evidence>
<evidence type="ECO:0000256" key="4">
    <source>
        <dbReference type="ARBA" id="ARBA00022723"/>
    </source>
</evidence>
<accession>A0AAD8EMY9</accession>
<keyword evidence="10" id="KW-0732">Signal</keyword>
<evidence type="ECO:0000256" key="6">
    <source>
        <dbReference type="ARBA" id="ARBA00023004"/>
    </source>
</evidence>
<keyword evidence="4 8" id="KW-0479">Metal-binding</keyword>
<comment type="cofactor">
    <cofactor evidence="1 8">
        <name>heme</name>
        <dbReference type="ChEBI" id="CHEBI:30413"/>
    </cofactor>
</comment>
<evidence type="ECO:0000256" key="10">
    <source>
        <dbReference type="SAM" id="SignalP"/>
    </source>
</evidence>
<dbReference type="InterPro" id="IPR050182">
    <property type="entry name" value="Cytochrome_P450_fam2"/>
</dbReference>
<dbReference type="Proteomes" id="UP001233999">
    <property type="component" value="Unassembled WGS sequence"/>
</dbReference>
<sequence length="491" mass="55920">MLTLLLFGLVLLLLLLMMRKPKRFPPGPIKWPLIGNVLDLKSDDMHPHESIGKLAHKYGEVVGFYLGRAPVVLISGVSAIREALNQPELQGRPTSAVNKLEKKKLGVVFTEDDFWKEQRRFSLRHLRELGMGKREMESVIHEEIQDLLEEAKRLAGSDWKNTVPVRELVSASGANVIYHMLTGKRFELTDPKLKELMSIIHNLTSLINASGGLAGSMPILLRIMPSLTEYPEALKYRKQLYKHLTEIINEHKKNLDENNPMDFIDMFLIEMKKSDAHPSFHDEQLLYLCTDLFIAGSDTTSGSLSFAILHMILYPGIQTEIQKELDEVVGRERLPSLKDKTQLRYTEATLCELYRVSSVDPLAVPHAVLNSAQDVEFRGYVIPKDARVLINLYGLHMDMKYWRDPDNFRPDRFLDNQGNLLRDDALIPFGLGKRSCIGESMARNNIFLTFTALLQKYNFRIPDGERTPSAQPDGGLVLCAKPFRVKITPRF</sequence>
<comment type="similarity">
    <text evidence="2 9">Belongs to the cytochrome P450 family.</text>
</comment>
<dbReference type="EMBL" id="JASPKZ010002294">
    <property type="protein sequence ID" value="KAJ9596096.1"/>
    <property type="molecule type" value="Genomic_DNA"/>
</dbReference>
<evidence type="ECO:0000256" key="5">
    <source>
        <dbReference type="ARBA" id="ARBA00023002"/>
    </source>
</evidence>
<dbReference type="GO" id="GO:0006805">
    <property type="term" value="P:xenobiotic metabolic process"/>
    <property type="evidence" value="ECO:0007669"/>
    <property type="project" value="TreeGrafter"/>
</dbReference>
<evidence type="ECO:0008006" key="13">
    <source>
        <dbReference type="Google" id="ProtNLM"/>
    </source>
</evidence>
<proteinExistence type="inferred from homology"/>
<keyword evidence="3 8" id="KW-0349">Heme</keyword>
<dbReference type="InterPro" id="IPR017972">
    <property type="entry name" value="Cyt_P450_CS"/>
</dbReference>
<reference evidence="11" key="1">
    <citation type="journal article" date="2023" name="IScience">
        <title>Live-bearing cockroach genome reveals convergent evolutionary mechanisms linked to viviparity in insects and beyond.</title>
        <authorList>
            <person name="Fouks B."/>
            <person name="Harrison M.C."/>
            <person name="Mikhailova A.A."/>
            <person name="Marchal E."/>
            <person name="English S."/>
            <person name="Carruthers M."/>
            <person name="Jennings E.C."/>
            <person name="Chiamaka E.L."/>
            <person name="Frigard R.A."/>
            <person name="Pippel M."/>
            <person name="Attardo G.M."/>
            <person name="Benoit J.B."/>
            <person name="Bornberg-Bauer E."/>
            <person name="Tobe S.S."/>
        </authorList>
    </citation>
    <scope>NUCLEOTIDE SEQUENCE</scope>
    <source>
        <strain evidence="11">Stay&amp;Tobe</strain>
    </source>
</reference>
<evidence type="ECO:0000313" key="12">
    <source>
        <dbReference type="Proteomes" id="UP001233999"/>
    </source>
</evidence>
<evidence type="ECO:0000256" key="2">
    <source>
        <dbReference type="ARBA" id="ARBA00010617"/>
    </source>
</evidence>
<dbReference type="GO" id="GO:0006082">
    <property type="term" value="P:organic acid metabolic process"/>
    <property type="evidence" value="ECO:0007669"/>
    <property type="project" value="TreeGrafter"/>
</dbReference>
<evidence type="ECO:0000256" key="3">
    <source>
        <dbReference type="ARBA" id="ARBA00022617"/>
    </source>
</evidence>
<reference evidence="11" key="2">
    <citation type="submission" date="2023-05" db="EMBL/GenBank/DDBJ databases">
        <authorList>
            <person name="Fouks B."/>
        </authorList>
    </citation>
    <scope>NUCLEOTIDE SEQUENCE</scope>
    <source>
        <strain evidence="11">Stay&amp;Tobe</strain>
        <tissue evidence="11">Testes</tissue>
    </source>
</reference>
<evidence type="ECO:0000256" key="8">
    <source>
        <dbReference type="PIRSR" id="PIRSR602401-1"/>
    </source>
</evidence>
<evidence type="ECO:0000256" key="1">
    <source>
        <dbReference type="ARBA" id="ARBA00001971"/>
    </source>
</evidence>
<dbReference type="GO" id="GO:0005737">
    <property type="term" value="C:cytoplasm"/>
    <property type="evidence" value="ECO:0007669"/>
    <property type="project" value="TreeGrafter"/>
</dbReference>
<keyword evidence="5 9" id="KW-0560">Oxidoreductase</keyword>
<feature type="signal peptide" evidence="10">
    <location>
        <begin position="1"/>
        <end position="23"/>
    </location>
</feature>
<dbReference type="PROSITE" id="PS00086">
    <property type="entry name" value="CYTOCHROME_P450"/>
    <property type="match status" value="1"/>
</dbReference>
<dbReference type="PRINTS" id="PR00385">
    <property type="entry name" value="P450"/>
</dbReference>
<dbReference type="GO" id="GO:0020037">
    <property type="term" value="F:heme binding"/>
    <property type="evidence" value="ECO:0007669"/>
    <property type="project" value="InterPro"/>
</dbReference>
<organism evidence="11 12">
    <name type="scientific">Diploptera punctata</name>
    <name type="common">Pacific beetle cockroach</name>
    <dbReference type="NCBI Taxonomy" id="6984"/>
    <lineage>
        <taxon>Eukaryota</taxon>
        <taxon>Metazoa</taxon>
        <taxon>Ecdysozoa</taxon>
        <taxon>Arthropoda</taxon>
        <taxon>Hexapoda</taxon>
        <taxon>Insecta</taxon>
        <taxon>Pterygota</taxon>
        <taxon>Neoptera</taxon>
        <taxon>Polyneoptera</taxon>
        <taxon>Dictyoptera</taxon>
        <taxon>Blattodea</taxon>
        <taxon>Blaberoidea</taxon>
        <taxon>Blaberidae</taxon>
        <taxon>Diplopterinae</taxon>
        <taxon>Diploptera</taxon>
    </lineage>
</organism>
<dbReference type="PANTHER" id="PTHR24300">
    <property type="entry name" value="CYTOCHROME P450 508A4-RELATED"/>
    <property type="match status" value="1"/>
</dbReference>
<feature type="chain" id="PRO_5041916681" description="Cytochrome P450" evidence="10">
    <location>
        <begin position="24"/>
        <end position="491"/>
    </location>
</feature>
<evidence type="ECO:0000313" key="11">
    <source>
        <dbReference type="EMBL" id="KAJ9596096.1"/>
    </source>
</evidence>
<gene>
    <name evidence="11" type="ORF">L9F63_012680</name>
</gene>
<keyword evidence="6 8" id="KW-0408">Iron</keyword>
<dbReference type="SUPFAM" id="SSF48264">
    <property type="entry name" value="Cytochrome P450"/>
    <property type="match status" value="1"/>
</dbReference>
<protein>
    <recommendedName>
        <fullName evidence="13">Cytochrome P450</fullName>
    </recommendedName>
</protein>
<dbReference type="InterPro" id="IPR036396">
    <property type="entry name" value="Cyt_P450_sf"/>
</dbReference>
<keyword evidence="12" id="KW-1185">Reference proteome</keyword>
<dbReference type="PRINTS" id="PR00463">
    <property type="entry name" value="EP450I"/>
</dbReference>
<dbReference type="AlphaFoldDB" id="A0AAD8EMY9"/>